<feature type="transmembrane region" description="Helical" evidence="7">
    <location>
        <begin position="90"/>
        <end position="109"/>
    </location>
</feature>
<keyword evidence="4 7" id="KW-0812">Transmembrane</keyword>
<evidence type="ECO:0000256" key="5">
    <source>
        <dbReference type="ARBA" id="ARBA00022989"/>
    </source>
</evidence>
<dbReference type="GO" id="GO:0005886">
    <property type="term" value="C:plasma membrane"/>
    <property type="evidence" value="ECO:0007669"/>
    <property type="project" value="UniProtKB-SubCell"/>
</dbReference>
<reference evidence="9" key="2">
    <citation type="journal article" date="2021" name="PeerJ">
        <title>Extensive microbial diversity within the chicken gut microbiome revealed by metagenomics and culture.</title>
        <authorList>
            <person name="Gilroy R."/>
            <person name="Ravi A."/>
            <person name="Getino M."/>
            <person name="Pursley I."/>
            <person name="Horton D.L."/>
            <person name="Alikhan N.F."/>
            <person name="Baker D."/>
            <person name="Gharbi K."/>
            <person name="Hall N."/>
            <person name="Watson M."/>
            <person name="Adriaenssens E.M."/>
            <person name="Foster-Nyarko E."/>
            <person name="Jarju S."/>
            <person name="Secka A."/>
            <person name="Antonio M."/>
            <person name="Oren A."/>
            <person name="Chaudhuri R.R."/>
            <person name="La Ragione R."/>
            <person name="Hildebrand F."/>
            <person name="Pallen M.J."/>
        </authorList>
    </citation>
    <scope>NUCLEOTIDE SEQUENCE</scope>
    <source>
        <strain evidence="9">13766</strain>
    </source>
</reference>
<evidence type="ECO:0000313" key="10">
    <source>
        <dbReference type="Proteomes" id="UP000824140"/>
    </source>
</evidence>
<dbReference type="AlphaFoldDB" id="A0A9D1G2B9"/>
<protein>
    <submittedName>
        <fullName evidence="9">Carbohydrate ABC transporter permease</fullName>
    </submittedName>
</protein>
<evidence type="ECO:0000256" key="6">
    <source>
        <dbReference type="ARBA" id="ARBA00023136"/>
    </source>
</evidence>
<dbReference type="PANTHER" id="PTHR43744:SF9">
    <property type="entry name" value="POLYGALACTURONAN_RHAMNOGALACTURONAN TRANSPORT SYSTEM PERMEASE PROTEIN YTCP"/>
    <property type="match status" value="1"/>
</dbReference>
<dbReference type="Pfam" id="PF00528">
    <property type="entry name" value="BPD_transp_1"/>
    <property type="match status" value="1"/>
</dbReference>
<evidence type="ECO:0000259" key="8">
    <source>
        <dbReference type="PROSITE" id="PS50928"/>
    </source>
</evidence>
<feature type="transmembrane region" description="Helical" evidence="7">
    <location>
        <begin position="152"/>
        <end position="173"/>
    </location>
</feature>
<accession>A0A9D1G2B9</accession>
<keyword evidence="5 7" id="KW-1133">Transmembrane helix</keyword>
<dbReference type="GO" id="GO:0055085">
    <property type="term" value="P:transmembrane transport"/>
    <property type="evidence" value="ECO:0007669"/>
    <property type="project" value="InterPro"/>
</dbReference>
<evidence type="ECO:0000256" key="1">
    <source>
        <dbReference type="ARBA" id="ARBA00004651"/>
    </source>
</evidence>
<evidence type="ECO:0000256" key="3">
    <source>
        <dbReference type="ARBA" id="ARBA00022475"/>
    </source>
</evidence>
<organism evidence="9 10">
    <name type="scientific">Candidatus Alectryocaccomicrobium excrementavium</name>
    <dbReference type="NCBI Taxonomy" id="2840668"/>
    <lineage>
        <taxon>Bacteria</taxon>
        <taxon>Bacillati</taxon>
        <taxon>Bacillota</taxon>
        <taxon>Clostridia</taxon>
        <taxon>Candidatus Alectryocaccomicrobium</taxon>
    </lineage>
</organism>
<dbReference type="Proteomes" id="UP000824140">
    <property type="component" value="Unassembled WGS sequence"/>
</dbReference>
<dbReference type="SUPFAM" id="SSF161098">
    <property type="entry name" value="MetI-like"/>
    <property type="match status" value="1"/>
</dbReference>
<feature type="transmembrane region" description="Helical" evidence="7">
    <location>
        <begin position="21"/>
        <end position="43"/>
    </location>
</feature>
<evidence type="ECO:0000313" key="9">
    <source>
        <dbReference type="EMBL" id="HIS93185.1"/>
    </source>
</evidence>
<sequence>MKAKALSRRRFRAADGSVGGTVFDIFNYAFITLFCISILFPMWDMIVQSLSRAEDISYMSLNLWPKHVTLDGYKYVFSDKLLFIAFRNSILRTAIGSAYHLVVCCLAAYTMTRHEMPFLKVFTGIFLITMFFSGGMIPAYLNIKNLGLLENFLVYVLPGGFSMYNTIIIRNYFFSIDRSLEESATIDGANSLQIMVKIILPLSLPVLATVGLWQMVAQWNSWFDNMVYCRSDNLITLQYMLKRITNNIASLTDSSSQYAMMMEQSMVFTPQSIIACTTVITVVPIICVYPFLQKYFVKGIMLGAVKG</sequence>
<proteinExistence type="inferred from homology"/>
<name>A0A9D1G2B9_9FIRM</name>
<evidence type="ECO:0000256" key="4">
    <source>
        <dbReference type="ARBA" id="ARBA00022692"/>
    </source>
</evidence>
<dbReference type="InterPro" id="IPR035906">
    <property type="entry name" value="MetI-like_sf"/>
</dbReference>
<feature type="domain" description="ABC transmembrane type-1" evidence="8">
    <location>
        <begin position="86"/>
        <end position="279"/>
    </location>
</feature>
<comment type="subcellular location">
    <subcellularLocation>
        <location evidence="1 7">Cell membrane</location>
        <topology evidence="1 7">Multi-pass membrane protein</topology>
    </subcellularLocation>
</comment>
<keyword evidence="6 7" id="KW-0472">Membrane</keyword>
<feature type="transmembrane region" description="Helical" evidence="7">
    <location>
        <begin position="272"/>
        <end position="292"/>
    </location>
</feature>
<feature type="transmembrane region" description="Helical" evidence="7">
    <location>
        <begin position="121"/>
        <end position="140"/>
    </location>
</feature>
<dbReference type="CDD" id="cd06261">
    <property type="entry name" value="TM_PBP2"/>
    <property type="match status" value="1"/>
</dbReference>
<comment type="similarity">
    <text evidence="7">Belongs to the binding-protein-dependent transport system permease family.</text>
</comment>
<keyword evidence="3" id="KW-1003">Cell membrane</keyword>
<dbReference type="InterPro" id="IPR000515">
    <property type="entry name" value="MetI-like"/>
</dbReference>
<evidence type="ECO:0000256" key="2">
    <source>
        <dbReference type="ARBA" id="ARBA00022448"/>
    </source>
</evidence>
<feature type="transmembrane region" description="Helical" evidence="7">
    <location>
        <begin position="194"/>
        <end position="216"/>
    </location>
</feature>
<reference evidence="9" key="1">
    <citation type="submission" date="2020-10" db="EMBL/GenBank/DDBJ databases">
        <authorList>
            <person name="Gilroy R."/>
        </authorList>
    </citation>
    <scope>NUCLEOTIDE SEQUENCE</scope>
    <source>
        <strain evidence="9">13766</strain>
    </source>
</reference>
<dbReference type="EMBL" id="DVJN01000185">
    <property type="protein sequence ID" value="HIS93185.1"/>
    <property type="molecule type" value="Genomic_DNA"/>
</dbReference>
<evidence type="ECO:0000256" key="7">
    <source>
        <dbReference type="RuleBase" id="RU363032"/>
    </source>
</evidence>
<dbReference type="PANTHER" id="PTHR43744">
    <property type="entry name" value="ABC TRANSPORTER PERMEASE PROTEIN MG189-RELATED-RELATED"/>
    <property type="match status" value="1"/>
</dbReference>
<gene>
    <name evidence="9" type="ORF">IAA84_09245</name>
</gene>
<keyword evidence="2 7" id="KW-0813">Transport</keyword>
<comment type="caution">
    <text evidence="9">The sequence shown here is derived from an EMBL/GenBank/DDBJ whole genome shotgun (WGS) entry which is preliminary data.</text>
</comment>
<dbReference type="PROSITE" id="PS50928">
    <property type="entry name" value="ABC_TM1"/>
    <property type="match status" value="1"/>
</dbReference>
<dbReference type="Gene3D" id="1.10.3720.10">
    <property type="entry name" value="MetI-like"/>
    <property type="match status" value="1"/>
</dbReference>